<gene>
    <name evidence="2" type="ORF">F8566_33985</name>
</gene>
<dbReference type="EMBL" id="WBMT01000018">
    <property type="protein sequence ID" value="KAB2343732.1"/>
    <property type="molecule type" value="Genomic_DNA"/>
</dbReference>
<organism evidence="2 3">
    <name type="scientific">Actinomadura rudentiformis</name>
    <dbReference type="NCBI Taxonomy" id="359158"/>
    <lineage>
        <taxon>Bacteria</taxon>
        <taxon>Bacillati</taxon>
        <taxon>Actinomycetota</taxon>
        <taxon>Actinomycetes</taxon>
        <taxon>Streptosporangiales</taxon>
        <taxon>Thermomonosporaceae</taxon>
        <taxon>Actinomadura</taxon>
    </lineage>
</organism>
<dbReference type="OrthoDB" id="4729277at2"/>
<dbReference type="Proteomes" id="UP000468735">
    <property type="component" value="Unassembled WGS sequence"/>
</dbReference>
<accession>A0A6H9YL53</accession>
<name>A0A6H9YL53_9ACTN</name>
<dbReference type="AlphaFoldDB" id="A0A6H9YL53"/>
<keyword evidence="1" id="KW-1133">Transmembrane helix</keyword>
<reference evidence="2 3" key="1">
    <citation type="submission" date="2019-09" db="EMBL/GenBank/DDBJ databases">
        <title>Actinomadura physcomitrii sp. nov., a novel actinomycete isolated from moss [Physcomitrium sphaericum (Ludw) Fuernr].</title>
        <authorList>
            <person name="Zhuang X."/>
            <person name="Liu C."/>
        </authorList>
    </citation>
    <scope>NUCLEOTIDE SEQUENCE [LARGE SCALE GENOMIC DNA]</scope>
    <source>
        <strain evidence="2 3">HMC1</strain>
    </source>
</reference>
<evidence type="ECO:0000313" key="2">
    <source>
        <dbReference type="EMBL" id="KAB2343732.1"/>
    </source>
</evidence>
<keyword evidence="3" id="KW-1185">Reference proteome</keyword>
<keyword evidence="1" id="KW-0812">Transmembrane</keyword>
<protein>
    <submittedName>
        <fullName evidence="2">Uncharacterized protein</fullName>
    </submittedName>
</protein>
<evidence type="ECO:0000313" key="3">
    <source>
        <dbReference type="Proteomes" id="UP000468735"/>
    </source>
</evidence>
<keyword evidence="1" id="KW-0472">Membrane</keyword>
<dbReference type="RefSeq" id="WP_151565956.1">
    <property type="nucleotide sequence ID" value="NZ_WBMT01000018.1"/>
</dbReference>
<evidence type="ECO:0000256" key="1">
    <source>
        <dbReference type="SAM" id="Phobius"/>
    </source>
</evidence>
<sequence>MTRIAIAGMAGHVFFELAAGVGMPLASLVGARGAAVGWAVGTRTAWRAAGRRGYAETAFAALNTMSLAAVIAHLAGWPRRYTRARLPWLRDCEGLGPEMMPFYNPILYVSGAAALGALLTENRRAPHGLPLLTVPLVPVLIAAQHCEHRRLTRIAAERPGWWNRRLRRG</sequence>
<comment type="caution">
    <text evidence="2">The sequence shown here is derived from an EMBL/GenBank/DDBJ whole genome shotgun (WGS) entry which is preliminary data.</text>
</comment>
<feature type="transmembrane region" description="Helical" evidence="1">
    <location>
        <begin position="57"/>
        <end position="78"/>
    </location>
</feature>
<proteinExistence type="predicted"/>